<dbReference type="PANTHER" id="PTHR45436">
    <property type="entry name" value="SENSOR HISTIDINE KINASE YKOH"/>
    <property type="match status" value="1"/>
</dbReference>
<dbReference type="Gene3D" id="3.30.565.10">
    <property type="entry name" value="Histidine kinase-like ATPase, C-terminal domain"/>
    <property type="match status" value="1"/>
</dbReference>
<dbReference type="GO" id="GO:0005886">
    <property type="term" value="C:plasma membrane"/>
    <property type="evidence" value="ECO:0007669"/>
    <property type="project" value="UniProtKB-SubCell"/>
</dbReference>
<dbReference type="SUPFAM" id="SSF55874">
    <property type="entry name" value="ATPase domain of HSP90 chaperone/DNA topoisomerase II/histidine kinase"/>
    <property type="match status" value="1"/>
</dbReference>
<dbReference type="Pfam" id="PF00512">
    <property type="entry name" value="HisKA"/>
    <property type="match status" value="1"/>
</dbReference>
<proteinExistence type="predicted"/>
<dbReference type="PROSITE" id="PS50109">
    <property type="entry name" value="HIS_KIN"/>
    <property type="match status" value="1"/>
</dbReference>
<dbReference type="InterPro" id="IPR036890">
    <property type="entry name" value="HATPase_C_sf"/>
</dbReference>
<evidence type="ECO:0000256" key="11">
    <source>
        <dbReference type="SAM" id="Phobius"/>
    </source>
</evidence>
<dbReference type="SUPFAM" id="SSF47384">
    <property type="entry name" value="Homodimeric domain of signal transducing histidine kinase"/>
    <property type="match status" value="1"/>
</dbReference>
<dbReference type="EC" id="2.7.13.3" evidence="3"/>
<keyword evidence="7" id="KW-0418">Kinase</keyword>
<comment type="caution">
    <text evidence="13">The sequence shown here is derived from an EMBL/GenBank/DDBJ whole genome shotgun (WGS) entry which is preliminary data.</text>
</comment>
<keyword evidence="14" id="KW-1185">Reference proteome</keyword>
<dbReference type="InterPro" id="IPR036097">
    <property type="entry name" value="HisK_dim/P_sf"/>
</dbReference>
<evidence type="ECO:0000256" key="6">
    <source>
        <dbReference type="ARBA" id="ARBA00022692"/>
    </source>
</evidence>
<evidence type="ECO:0000256" key="9">
    <source>
        <dbReference type="ARBA" id="ARBA00023012"/>
    </source>
</evidence>
<evidence type="ECO:0000256" key="4">
    <source>
        <dbReference type="ARBA" id="ARBA00022553"/>
    </source>
</evidence>
<accession>A0A0B2ADA3</accession>
<evidence type="ECO:0000256" key="10">
    <source>
        <dbReference type="ARBA" id="ARBA00023136"/>
    </source>
</evidence>
<gene>
    <name evidence="13" type="ORF">LK09_02465</name>
</gene>
<evidence type="ECO:0000256" key="2">
    <source>
        <dbReference type="ARBA" id="ARBA00004236"/>
    </source>
</evidence>
<feature type="domain" description="Histidine kinase" evidence="12">
    <location>
        <begin position="117"/>
        <end position="335"/>
    </location>
</feature>
<comment type="catalytic activity">
    <reaction evidence="1">
        <text>ATP + protein L-histidine = ADP + protein N-phospho-L-histidine.</text>
        <dbReference type="EC" id="2.7.13.3"/>
    </reaction>
</comment>
<comment type="subcellular location">
    <subcellularLocation>
        <location evidence="2">Cell membrane</location>
    </subcellularLocation>
</comment>
<dbReference type="SMART" id="SM00388">
    <property type="entry name" value="HisKA"/>
    <property type="match status" value="1"/>
</dbReference>
<dbReference type="InterPro" id="IPR003661">
    <property type="entry name" value="HisK_dim/P_dom"/>
</dbReference>
<organism evidence="13 14">
    <name type="scientific">Microbacterium mangrovi</name>
    <dbReference type="NCBI Taxonomy" id="1348253"/>
    <lineage>
        <taxon>Bacteria</taxon>
        <taxon>Bacillati</taxon>
        <taxon>Actinomycetota</taxon>
        <taxon>Actinomycetes</taxon>
        <taxon>Micrococcales</taxon>
        <taxon>Microbacteriaceae</taxon>
        <taxon>Microbacterium</taxon>
    </lineage>
</organism>
<keyword evidence="9" id="KW-0902">Two-component regulatory system</keyword>
<evidence type="ECO:0000259" key="12">
    <source>
        <dbReference type="PROSITE" id="PS50109"/>
    </source>
</evidence>
<dbReference type="CDD" id="cd00082">
    <property type="entry name" value="HisKA"/>
    <property type="match status" value="1"/>
</dbReference>
<name>A0A0B2ADA3_9MICO</name>
<reference evidence="13 14" key="1">
    <citation type="submission" date="2014-11" db="EMBL/GenBank/DDBJ databases">
        <title>Genome sequence of Microbacterium mangrovi MUSC 115(T).</title>
        <authorList>
            <person name="Lee L.-H."/>
        </authorList>
    </citation>
    <scope>NUCLEOTIDE SEQUENCE [LARGE SCALE GENOMIC DNA]</scope>
    <source>
        <strain evidence="13 14">MUSC 115</strain>
    </source>
</reference>
<evidence type="ECO:0000256" key="5">
    <source>
        <dbReference type="ARBA" id="ARBA00022679"/>
    </source>
</evidence>
<feature type="transmembrane region" description="Helical" evidence="11">
    <location>
        <begin position="16"/>
        <end position="41"/>
    </location>
</feature>
<evidence type="ECO:0000256" key="8">
    <source>
        <dbReference type="ARBA" id="ARBA00022989"/>
    </source>
</evidence>
<evidence type="ECO:0000256" key="7">
    <source>
        <dbReference type="ARBA" id="ARBA00022777"/>
    </source>
</evidence>
<keyword evidence="4" id="KW-0597">Phosphoprotein</keyword>
<sequence length="337" mass="34334">MTAGDRRRVQRSAVRVGLWVGLASAAVVGLIVAIIVAVSVAGSRPDPDHDHDGFAGPSGPGGPPDARVIDLGTTIVLAVTLGALGVVALGVLAWWMSRRATRPLTEALQAQRAFVADASHELRTPLTALVSRIQLAQHRAARGGDVSGALADLRRDAEVMNAVLTDLLVAAEAAGPQPGDEKAQASVAAVARDAVAVIQPRADAARVPVTIDVADGTLAGVDATALTRALIALLDNAVRHSAPGAAVVVTGRTVGAHVEVRVHDRGSGIPGDPDRLFERFARGETGSDAPAGFGLGLALVRDIVARFGGQVTVESTSTGASDHGTTFLLTLPAAARS</sequence>
<keyword evidence="6 11" id="KW-0812">Transmembrane</keyword>
<dbReference type="PRINTS" id="PR00344">
    <property type="entry name" value="BCTRLSENSOR"/>
</dbReference>
<feature type="transmembrane region" description="Helical" evidence="11">
    <location>
        <begin position="75"/>
        <end position="95"/>
    </location>
</feature>
<dbReference type="InterPro" id="IPR004358">
    <property type="entry name" value="Sig_transdc_His_kin-like_C"/>
</dbReference>
<dbReference type="SMART" id="SM00387">
    <property type="entry name" value="HATPase_c"/>
    <property type="match status" value="1"/>
</dbReference>
<evidence type="ECO:0000313" key="14">
    <source>
        <dbReference type="Proteomes" id="UP000031030"/>
    </source>
</evidence>
<dbReference type="Gene3D" id="1.10.287.130">
    <property type="match status" value="1"/>
</dbReference>
<evidence type="ECO:0000256" key="1">
    <source>
        <dbReference type="ARBA" id="ARBA00000085"/>
    </source>
</evidence>
<keyword evidence="5" id="KW-0808">Transferase</keyword>
<evidence type="ECO:0000256" key="3">
    <source>
        <dbReference type="ARBA" id="ARBA00012438"/>
    </source>
</evidence>
<dbReference type="InterPro" id="IPR003594">
    <property type="entry name" value="HATPase_dom"/>
</dbReference>
<dbReference type="EMBL" id="JTDK01000002">
    <property type="protein sequence ID" value="KHK99621.1"/>
    <property type="molecule type" value="Genomic_DNA"/>
</dbReference>
<dbReference type="Pfam" id="PF02518">
    <property type="entry name" value="HATPase_c"/>
    <property type="match status" value="1"/>
</dbReference>
<dbReference type="Proteomes" id="UP000031030">
    <property type="component" value="Unassembled WGS sequence"/>
</dbReference>
<evidence type="ECO:0000313" key="13">
    <source>
        <dbReference type="EMBL" id="KHK99621.1"/>
    </source>
</evidence>
<dbReference type="InterPro" id="IPR050428">
    <property type="entry name" value="TCS_sensor_his_kinase"/>
</dbReference>
<dbReference type="AlphaFoldDB" id="A0A0B2ADA3"/>
<dbReference type="InterPro" id="IPR005467">
    <property type="entry name" value="His_kinase_dom"/>
</dbReference>
<keyword evidence="8 11" id="KW-1133">Transmembrane helix</keyword>
<dbReference type="GO" id="GO:0000155">
    <property type="term" value="F:phosphorelay sensor kinase activity"/>
    <property type="evidence" value="ECO:0007669"/>
    <property type="project" value="InterPro"/>
</dbReference>
<dbReference type="CDD" id="cd00075">
    <property type="entry name" value="HATPase"/>
    <property type="match status" value="1"/>
</dbReference>
<protein>
    <recommendedName>
        <fullName evidence="3">histidine kinase</fullName>
        <ecNumber evidence="3">2.7.13.3</ecNumber>
    </recommendedName>
</protein>
<dbReference type="PANTHER" id="PTHR45436:SF5">
    <property type="entry name" value="SENSOR HISTIDINE KINASE TRCS"/>
    <property type="match status" value="1"/>
</dbReference>
<dbReference type="STRING" id="1348253.LK09_02465"/>
<keyword evidence="10 11" id="KW-0472">Membrane</keyword>